<dbReference type="InterPro" id="IPR051222">
    <property type="entry name" value="PPR/CCM1_RNA-binding"/>
</dbReference>
<evidence type="ECO:0000256" key="1">
    <source>
        <dbReference type="ARBA" id="ARBA00022737"/>
    </source>
</evidence>
<sequence>MVLRQEKREALPKSSSNTLAVQPDRVMFNIAIDAWGKSTSKEDLNIAPLRAEELLQKMEQFQSERLKPDTVTYNTVMEVWCRSLTKRKSGGSRTKENRIAAQRVMSILKRMEQMYEEGEERVKPDTRTYTTAMDVLAKSSAPGSARQAEQILIQMKRAHASGNEDARPNAFSYSALIYAWAKSNEHCAAERAESILRETERLSLTDNTLRPFTQTYDAVIDAWARSPHPRAHERAKSVFIEMLQRYRAGDERVEPTVRSFSKVFLAFARASTHDKTSPYKAEEFLQLMEDLNRRGIVHVQPNSIIFTTLIDTWAKSASHNPKQAPERAEYLLTRMQQSYANGETHLKPDNVAFCSVVDAWVKSGRTDAALRIVSLISQMEKLYKFRRGDVDDEDLKPNKMPYNSLIQVLVNSSEVDCTVRAKHADQVLHRMFSLYLNGDYEMKPDQHVCMSVIDLWSKTLLPESQEKIDRIKILMKDI</sequence>
<evidence type="ECO:0000313" key="2">
    <source>
        <dbReference type="EMBL" id="CAD9582522.1"/>
    </source>
</evidence>
<organism evidence="2">
    <name type="scientific">Leptocylindrus danicus</name>
    <dbReference type="NCBI Taxonomy" id="163516"/>
    <lineage>
        <taxon>Eukaryota</taxon>
        <taxon>Sar</taxon>
        <taxon>Stramenopiles</taxon>
        <taxon>Ochrophyta</taxon>
        <taxon>Bacillariophyta</taxon>
        <taxon>Coscinodiscophyceae</taxon>
        <taxon>Chaetocerotophycidae</taxon>
        <taxon>Leptocylindrales</taxon>
        <taxon>Leptocylindraceae</taxon>
        <taxon>Leptocylindrus</taxon>
    </lineage>
</organism>
<dbReference type="EMBL" id="HBGY01016563">
    <property type="protein sequence ID" value="CAD9582522.1"/>
    <property type="molecule type" value="Transcribed_RNA"/>
</dbReference>
<keyword evidence="1" id="KW-0677">Repeat</keyword>
<reference evidence="2" key="1">
    <citation type="submission" date="2021-01" db="EMBL/GenBank/DDBJ databases">
        <authorList>
            <person name="Corre E."/>
            <person name="Pelletier E."/>
            <person name="Niang G."/>
            <person name="Scheremetjew M."/>
            <person name="Finn R."/>
            <person name="Kale V."/>
            <person name="Holt S."/>
            <person name="Cochrane G."/>
            <person name="Meng A."/>
            <person name="Brown T."/>
            <person name="Cohen L."/>
        </authorList>
    </citation>
    <scope>NUCLEOTIDE SEQUENCE</scope>
    <source>
        <strain evidence="2">B650</strain>
    </source>
</reference>
<evidence type="ECO:0008006" key="3">
    <source>
        <dbReference type="Google" id="ProtNLM"/>
    </source>
</evidence>
<dbReference type="PANTHER" id="PTHR47942">
    <property type="entry name" value="TETRATRICOPEPTIDE REPEAT (TPR)-LIKE SUPERFAMILY PROTEIN-RELATED"/>
    <property type="match status" value="1"/>
</dbReference>
<dbReference type="PANTHER" id="PTHR47942:SF63">
    <property type="entry name" value="PENTATRICOPEPTIDE REPEAT-CONTAINING PROTEIN"/>
    <property type="match status" value="1"/>
</dbReference>
<proteinExistence type="predicted"/>
<dbReference type="InterPro" id="IPR011990">
    <property type="entry name" value="TPR-like_helical_dom_sf"/>
</dbReference>
<dbReference type="AlphaFoldDB" id="A0A7S2KNY5"/>
<accession>A0A7S2KNY5</accession>
<protein>
    <recommendedName>
        <fullName evidence="3">Pentacotripeptide-repeat region of PRORP domain-containing protein</fullName>
    </recommendedName>
</protein>
<dbReference type="Gene3D" id="1.25.40.10">
    <property type="entry name" value="Tetratricopeptide repeat domain"/>
    <property type="match status" value="2"/>
</dbReference>
<name>A0A7S2KNY5_9STRA</name>
<gene>
    <name evidence="2" type="ORF">LDAN0321_LOCUS10699</name>
</gene>